<dbReference type="NCBIfam" id="TIGR01145">
    <property type="entry name" value="ATP_synt_delta"/>
    <property type="match status" value="1"/>
</dbReference>
<keyword evidence="6 8" id="KW-0139">CF(1)</keyword>
<comment type="subcellular location">
    <subcellularLocation>
        <location evidence="8">Cell membrane</location>
        <topology evidence="8">Peripheral membrane protein</topology>
    </subcellularLocation>
    <subcellularLocation>
        <location evidence="1">Membrane</location>
    </subcellularLocation>
</comment>
<gene>
    <name evidence="8" type="primary">atpH</name>
    <name evidence="9" type="ORF">BUZ14_12270</name>
</gene>
<dbReference type="GO" id="GO:0005886">
    <property type="term" value="C:plasma membrane"/>
    <property type="evidence" value="ECO:0007669"/>
    <property type="project" value="UniProtKB-SubCell"/>
</dbReference>
<comment type="function">
    <text evidence="8">F(1)F(0) ATP synthase produces ATP from ADP in the presence of a proton or sodium gradient. F-type ATPases consist of two structural domains, F(1) containing the extramembraneous catalytic core and F(0) containing the membrane proton channel, linked together by a central stalk and a peripheral stalk. During catalysis, ATP synthesis in the catalytic domain of F(1) is coupled via a rotary mechanism of the central stalk subunits to proton translocation.</text>
</comment>
<dbReference type="PANTHER" id="PTHR11910">
    <property type="entry name" value="ATP SYNTHASE DELTA CHAIN"/>
    <property type="match status" value="1"/>
</dbReference>
<dbReference type="EMBL" id="QYJN01000007">
    <property type="protein sequence ID" value="RIP32914.1"/>
    <property type="molecule type" value="Genomic_DNA"/>
</dbReference>
<keyword evidence="2 8" id="KW-0813">Transport</keyword>
<dbReference type="InterPro" id="IPR026015">
    <property type="entry name" value="ATP_synth_OSCP/delta_N_sf"/>
</dbReference>
<reference evidence="9 10" key="1">
    <citation type="journal article" date="2016" name="Front. Microbiol.">
        <title>Comprehensive Phylogenetic Analysis of Bovine Non-aureus Staphylococci Species Based on Whole-Genome Sequencing.</title>
        <authorList>
            <person name="Naushad S."/>
            <person name="Barkema H.W."/>
            <person name="Luby C."/>
            <person name="Condas L.A."/>
            <person name="Nobrega D.B."/>
            <person name="Carson D.A."/>
            <person name="De Buck J."/>
        </authorList>
    </citation>
    <scope>NUCLEOTIDE SEQUENCE [LARGE SCALE GENOMIC DNA]</scope>
    <source>
        <strain evidence="9 10">SNUC 4781</strain>
    </source>
</reference>
<evidence type="ECO:0000256" key="5">
    <source>
        <dbReference type="ARBA" id="ARBA00023136"/>
    </source>
</evidence>
<keyword evidence="4 8" id="KW-0406">Ion transport</keyword>
<dbReference type="Pfam" id="PF00213">
    <property type="entry name" value="OSCP"/>
    <property type="match status" value="1"/>
</dbReference>
<keyword evidence="8" id="KW-1003">Cell membrane</keyword>
<dbReference type="InterPro" id="IPR000711">
    <property type="entry name" value="ATPase_OSCP/dsu"/>
</dbReference>
<evidence type="ECO:0000256" key="2">
    <source>
        <dbReference type="ARBA" id="ARBA00022448"/>
    </source>
</evidence>
<dbReference type="OrthoDB" id="9802471at2"/>
<dbReference type="NCBIfam" id="NF004399">
    <property type="entry name" value="PRK05758.1-1"/>
    <property type="match status" value="1"/>
</dbReference>
<sequence>MAKIAKKYAKALFDTAVDHNELETMYESFSTIDSAVEPETTKLKELDEDPQKDAEQRIRFVTLVFGETNQYLLNMLKILAKNRHLSYIHGIFKAFEALYNTHHRQDFAVVESVYALSEDDLAQIESIIKQRTNLEKVMLTNDINPELIGGVKIKVGTKVMDASVQNDLAKLEKQFIRVK</sequence>
<evidence type="ECO:0000256" key="8">
    <source>
        <dbReference type="HAMAP-Rule" id="MF_01416"/>
    </source>
</evidence>
<dbReference type="PRINTS" id="PR00125">
    <property type="entry name" value="ATPASEDELTA"/>
</dbReference>
<keyword evidence="7 8" id="KW-0066">ATP synthesis</keyword>
<keyword evidence="5 8" id="KW-0472">Membrane</keyword>
<dbReference type="RefSeq" id="WP_119486145.1">
    <property type="nucleotide sequence ID" value="NZ_QYJN01000007.1"/>
</dbReference>
<name>A0A3A0VWP7_STAGA</name>
<evidence type="ECO:0000256" key="4">
    <source>
        <dbReference type="ARBA" id="ARBA00023065"/>
    </source>
</evidence>
<dbReference type="InterPro" id="IPR020781">
    <property type="entry name" value="ATPase_OSCP/d_CS"/>
</dbReference>
<dbReference type="AlphaFoldDB" id="A0A3A0VWP7"/>
<evidence type="ECO:0000313" key="10">
    <source>
        <dbReference type="Proteomes" id="UP000265541"/>
    </source>
</evidence>
<comment type="caution">
    <text evidence="9">The sequence shown here is derived from an EMBL/GenBank/DDBJ whole genome shotgun (WGS) entry which is preliminary data.</text>
</comment>
<keyword evidence="3 8" id="KW-0375">Hydrogen ion transport</keyword>
<evidence type="ECO:0000256" key="6">
    <source>
        <dbReference type="ARBA" id="ARBA00023196"/>
    </source>
</evidence>
<dbReference type="Proteomes" id="UP000265541">
    <property type="component" value="Unassembled WGS sequence"/>
</dbReference>
<proteinExistence type="inferred from homology"/>
<accession>A0A3A0VWP7</accession>
<evidence type="ECO:0000256" key="1">
    <source>
        <dbReference type="ARBA" id="ARBA00004370"/>
    </source>
</evidence>
<organism evidence="9 10">
    <name type="scientific">Staphylococcus gallinarum</name>
    <dbReference type="NCBI Taxonomy" id="1293"/>
    <lineage>
        <taxon>Bacteria</taxon>
        <taxon>Bacillati</taxon>
        <taxon>Bacillota</taxon>
        <taxon>Bacilli</taxon>
        <taxon>Bacillales</taxon>
        <taxon>Staphylococcaceae</taxon>
        <taxon>Staphylococcus</taxon>
    </lineage>
</organism>
<evidence type="ECO:0000313" key="9">
    <source>
        <dbReference type="EMBL" id="RIP32914.1"/>
    </source>
</evidence>
<evidence type="ECO:0000256" key="7">
    <source>
        <dbReference type="ARBA" id="ARBA00023310"/>
    </source>
</evidence>
<comment type="similarity">
    <text evidence="8">Belongs to the ATPase delta chain family.</text>
</comment>
<protein>
    <recommendedName>
        <fullName evidence="8">ATP synthase subunit delta</fullName>
    </recommendedName>
    <alternativeName>
        <fullName evidence="8">ATP synthase F(1) sector subunit delta</fullName>
    </alternativeName>
    <alternativeName>
        <fullName evidence="8">F-type ATPase subunit delta</fullName>
        <shortName evidence="8">F-ATPase subunit delta</shortName>
    </alternativeName>
</protein>
<dbReference type="GO" id="GO:0046933">
    <property type="term" value="F:proton-transporting ATP synthase activity, rotational mechanism"/>
    <property type="evidence" value="ECO:0007669"/>
    <property type="project" value="UniProtKB-UniRule"/>
</dbReference>
<evidence type="ECO:0000256" key="3">
    <source>
        <dbReference type="ARBA" id="ARBA00022781"/>
    </source>
</evidence>
<dbReference type="HAMAP" id="MF_01416">
    <property type="entry name" value="ATP_synth_delta_bact"/>
    <property type="match status" value="1"/>
</dbReference>
<comment type="function">
    <text evidence="8">This protein is part of the stalk that links CF(0) to CF(1). It either transmits conformational changes from CF(0) to CF(1) or is implicated in proton conduction.</text>
</comment>
<dbReference type="PROSITE" id="PS00389">
    <property type="entry name" value="ATPASE_DELTA"/>
    <property type="match status" value="1"/>
</dbReference>
<dbReference type="GO" id="GO:0045259">
    <property type="term" value="C:proton-transporting ATP synthase complex"/>
    <property type="evidence" value="ECO:0007669"/>
    <property type="project" value="UniProtKB-KW"/>
</dbReference>
<dbReference type="SUPFAM" id="SSF47928">
    <property type="entry name" value="N-terminal domain of the delta subunit of the F1F0-ATP synthase"/>
    <property type="match status" value="1"/>
</dbReference>
<dbReference type="Gene3D" id="1.10.520.20">
    <property type="entry name" value="N-terminal domain of the delta subunit of the F1F0-ATP synthase"/>
    <property type="match status" value="1"/>
</dbReference>